<evidence type="ECO:0000313" key="2">
    <source>
        <dbReference type="Proteomes" id="UP000095287"/>
    </source>
</evidence>
<proteinExistence type="predicted"/>
<dbReference type="Pfam" id="PF23383">
    <property type="entry name" value="Beta-prop_IFT140_1st"/>
    <property type="match status" value="1"/>
</dbReference>
<dbReference type="Proteomes" id="UP000095287">
    <property type="component" value="Unplaced"/>
</dbReference>
<sequence>MAVLVEDRVGEALPNVDPRENSLLQWHEQRDLLAVASYCDATGGEVNFFTKKGGKSKTVYNCERHARISSLAWNPVLPIIAVGWTNGVAALFDVQRNEVHGILLYIGIILP</sequence>
<dbReference type="SUPFAM" id="SSF50978">
    <property type="entry name" value="WD40 repeat-like"/>
    <property type="match status" value="1"/>
</dbReference>
<dbReference type="InterPro" id="IPR036322">
    <property type="entry name" value="WD40_repeat_dom_sf"/>
</dbReference>
<dbReference type="WBParaSite" id="L893_g33622.t1">
    <property type="protein sequence ID" value="L893_g33622.t1"/>
    <property type="gene ID" value="L893_g33622"/>
</dbReference>
<accession>A0A1I8A7G8</accession>
<evidence type="ECO:0000313" key="3">
    <source>
        <dbReference type="WBParaSite" id="L893_g33622.t1"/>
    </source>
</evidence>
<dbReference type="InterPro" id="IPR056154">
    <property type="entry name" value="Beta-prop_IFT140_1st"/>
</dbReference>
<feature type="domain" description="IFT140 first beta-propeller" evidence="1">
    <location>
        <begin position="19"/>
        <end position="100"/>
    </location>
</feature>
<protein>
    <submittedName>
        <fullName evidence="3">ANAPC4_WD40 domain-containing protein</fullName>
    </submittedName>
</protein>
<name>A0A1I8A7G8_9BILA</name>
<evidence type="ECO:0000259" key="1">
    <source>
        <dbReference type="Pfam" id="PF23383"/>
    </source>
</evidence>
<organism evidence="2 3">
    <name type="scientific">Steinernema glaseri</name>
    <dbReference type="NCBI Taxonomy" id="37863"/>
    <lineage>
        <taxon>Eukaryota</taxon>
        <taxon>Metazoa</taxon>
        <taxon>Ecdysozoa</taxon>
        <taxon>Nematoda</taxon>
        <taxon>Chromadorea</taxon>
        <taxon>Rhabditida</taxon>
        <taxon>Tylenchina</taxon>
        <taxon>Panagrolaimomorpha</taxon>
        <taxon>Strongyloidoidea</taxon>
        <taxon>Steinernematidae</taxon>
        <taxon>Steinernema</taxon>
    </lineage>
</organism>
<keyword evidence="2" id="KW-1185">Reference proteome</keyword>
<reference evidence="3" key="1">
    <citation type="submission" date="2016-11" db="UniProtKB">
        <authorList>
            <consortium name="WormBaseParasite"/>
        </authorList>
    </citation>
    <scope>IDENTIFICATION</scope>
</reference>
<dbReference type="AlphaFoldDB" id="A0A1I8A7G8"/>